<organism evidence="2 3">
    <name type="scientific">Salipaludibacillus agaradhaerens</name>
    <name type="common">Bacillus agaradhaerens</name>
    <dbReference type="NCBI Taxonomy" id="76935"/>
    <lineage>
        <taxon>Bacteria</taxon>
        <taxon>Bacillati</taxon>
        <taxon>Bacillota</taxon>
        <taxon>Bacilli</taxon>
        <taxon>Bacillales</taxon>
        <taxon>Bacillaceae</taxon>
    </lineage>
</organism>
<dbReference type="EMBL" id="JABXYM010000001">
    <property type="protein sequence ID" value="MCR6097857.1"/>
    <property type="molecule type" value="Genomic_DNA"/>
</dbReference>
<dbReference type="InterPro" id="IPR034660">
    <property type="entry name" value="DinB/YfiT-like"/>
</dbReference>
<evidence type="ECO:0000313" key="2">
    <source>
        <dbReference type="EMBL" id="MCR6097857.1"/>
    </source>
</evidence>
<protein>
    <submittedName>
        <fullName evidence="2">DinB family protein</fullName>
    </submittedName>
</protein>
<proteinExistence type="predicted"/>
<dbReference type="AlphaFoldDB" id="A0A9Q4B4H4"/>
<sequence length="162" mass="19016">MQKHKREMINHQLEAIKFVNSLRALRDELWRSEISEGKWTIAEIIGHFKPWDEFVLYQRLPYIFLEKALPEAPDPQITNTMAASISRAEPQQVTIDKFILNRKGIYKVIKEIPDSQLSATFLLGDKSLALYDYLSYLADHDRHHFNQIERVINGRSHLQKLS</sequence>
<dbReference type="InterPro" id="IPR024775">
    <property type="entry name" value="DinB-like"/>
</dbReference>
<dbReference type="SUPFAM" id="SSF109854">
    <property type="entry name" value="DinB/YfiT-like putative metalloenzymes"/>
    <property type="match status" value="1"/>
</dbReference>
<comment type="caution">
    <text evidence="2">The sequence shown here is derived from an EMBL/GenBank/DDBJ whole genome shotgun (WGS) entry which is preliminary data.</text>
</comment>
<name>A0A9Q4B4H4_SALAG</name>
<gene>
    <name evidence="2" type="ORF">HXA33_15075</name>
</gene>
<feature type="domain" description="DinB-like" evidence="1">
    <location>
        <begin position="21"/>
        <end position="148"/>
    </location>
</feature>
<keyword evidence="3" id="KW-1185">Reference proteome</keyword>
<reference evidence="2" key="1">
    <citation type="submission" date="2020-06" db="EMBL/GenBank/DDBJ databases">
        <title>Insight into the genomes of haloalkaliphilic bacilli from Kenyan soda lakes.</title>
        <authorList>
            <person name="Mwirichia R."/>
            <person name="Villamizar G.C."/>
            <person name="Poehlein A."/>
            <person name="Mugweru J."/>
            <person name="Kipnyargis A."/>
            <person name="Kiplimo D."/>
            <person name="Orwa P."/>
            <person name="Daniel R."/>
        </authorList>
    </citation>
    <scope>NUCLEOTIDE SEQUENCE</scope>
    <source>
        <strain evidence="2">B1096_S55</strain>
    </source>
</reference>
<dbReference type="RefSeq" id="WP_257822242.1">
    <property type="nucleotide sequence ID" value="NZ_JABXYM010000001.1"/>
</dbReference>
<accession>A0A9Q4B4H4</accession>
<dbReference type="Pfam" id="PF12867">
    <property type="entry name" value="DinB_2"/>
    <property type="match status" value="1"/>
</dbReference>
<dbReference type="Proteomes" id="UP001057753">
    <property type="component" value="Unassembled WGS sequence"/>
</dbReference>
<dbReference type="Gene3D" id="1.20.120.450">
    <property type="entry name" value="dinb family like domain"/>
    <property type="match status" value="1"/>
</dbReference>
<evidence type="ECO:0000259" key="1">
    <source>
        <dbReference type="Pfam" id="PF12867"/>
    </source>
</evidence>
<evidence type="ECO:0000313" key="3">
    <source>
        <dbReference type="Proteomes" id="UP001057753"/>
    </source>
</evidence>